<sequence>MLAASKMASGNGNGGVNRKALFNLDDEKVRTMMRAKTSGESIPLLNGEAKTERTDYAKLYNVIFVSGEEKGAVKGRFVLYDCLDDYLEDTNNHYSNPMFEDDMGYLIDRDIAVMKACVGVGYYKSKQNSASKNQSPVTRAAKKTAVFKKSPEAIKLISATAL</sequence>
<dbReference type="AlphaFoldDB" id="A0A3N4IK49"/>
<keyword evidence="2" id="KW-1185">Reference proteome</keyword>
<dbReference type="EMBL" id="ML119651">
    <property type="protein sequence ID" value="RPA86036.1"/>
    <property type="molecule type" value="Genomic_DNA"/>
</dbReference>
<gene>
    <name evidence="1" type="ORF">BJ508DRAFT_302415</name>
</gene>
<evidence type="ECO:0000313" key="2">
    <source>
        <dbReference type="Proteomes" id="UP000275078"/>
    </source>
</evidence>
<name>A0A3N4IK49_ASCIM</name>
<accession>A0A3N4IK49</accession>
<organism evidence="1 2">
    <name type="scientific">Ascobolus immersus RN42</name>
    <dbReference type="NCBI Taxonomy" id="1160509"/>
    <lineage>
        <taxon>Eukaryota</taxon>
        <taxon>Fungi</taxon>
        <taxon>Dikarya</taxon>
        <taxon>Ascomycota</taxon>
        <taxon>Pezizomycotina</taxon>
        <taxon>Pezizomycetes</taxon>
        <taxon>Pezizales</taxon>
        <taxon>Ascobolaceae</taxon>
        <taxon>Ascobolus</taxon>
    </lineage>
</organism>
<reference evidence="1 2" key="1">
    <citation type="journal article" date="2018" name="Nat. Ecol. Evol.">
        <title>Pezizomycetes genomes reveal the molecular basis of ectomycorrhizal truffle lifestyle.</title>
        <authorList>
            <person name="Murat C."/>
            <person name="Payen T."/>
            <person name="Noel B."/>
            <person name="Kuo A."/>
            <person name="Morin E."/>
            <person name="Chen J."/>
            <person name="Kohler A."/>
            <person name="Krizsan K."/>
            <person name="Balestrini R."/>
            <person name="Da Silva C."/>
            <person name="Montanini B."/>
            <person name="Hainaut M."/>
            <person name="Levati E."/>
            <person name="Barry K.W."/>
            <person name="Belfiori B."/>
            <person name="Cichocki N."/>
            <person name="Clum A."/>
            <person name="Dockter R.B."/>
            <person name="Fauchery L."/>
            <person name="Guy J."/>
            <person name="Iotti M."/>
            <person name="Le Tacon F."/>
            <person name="Lindquist E.A."/>
            <person name="Lipzen A."/>
            <person name="Malagnac F."/>
            <person name="Mello A."/>
            <person name="Molinier V."/>
            <person name="Miyauchi S."/>
            <person name="Poulain J."/>
            <person name="Riccioni C."/>
            <person name="Rubini A."/>
            <person name="Sitrit Y."/>
            <person name="Splivallo R."/>
            <person name="Traeger S."/>
            <person name="Wang M."/>
            <person name="Zifcakova L."/>
            <person name="Wipf D."/>
            <person name="Zambonelli A."/>
            <person name="Paolocci F."/>
            <person name="Nowrousian M."/>
            <person name="Ottonello S."/>
            <person name="Baldrian P."/>
            <person name="Spatafora J.W."/>
            <person name="Henrissat B."/>
            <person name="Nagy L.G."/>
            <person name="Aury J.M."/>
            <person name="Wincker P."/>
            <person name="Grigoriev I.V."/>
            <person name="Bonfante P."/>
            <person name="Martin F.M."/>
        </authorList>
    </citation>
    <scope>NUCLEOTIDE SEQUENCE [LARGE SCALE GENOMIC DNA]</scope>
    <source>
        <strain evidence="1 2">RN42</strain>
    </source>
</reference>
<dbReference type="Proteomes" id="UP000275078">
    <property type="component" value="Unassembled WGS sequence"/>
</dbReference>
<proteinExistence type="predicted"/>
<evidence type="ECO:0000313" key="1">
    <source>
        <dbReference type="EMBL" id="RPA86036.1"/>
    </source>
</evidence>
<protein>
    <submittedName>
        <fullName evidence="1">Uncharacterized protein</fullName>
    </submittedName>
</protein>